<dbReference type="Proteomes" id="UP000095287">
    <property type="component" value="Unplaced"/>
</dbReference>
<evidence type="ECO:0000313" key="2">
    <source>
        <dbReference type="WBParaSite" id="L893_g31450.t1"/>
    </source>
</evidence>
<dbReference type="AlphaFoldDB" id="A0A1I7ZZW8"/>
<keyword evidence="1" id="KW-1185">Reference proteome</keyword>
<proteinExistence type="predicted"/>
<organism evidence="1 2">
    <name type="scientific">Steinernema glaseri</name>
    <dbReference type="NCBI Taxonomy" id="37863"/>
    <lineage>
        <taxon>Eukaryota</taxon>
        <taxon>Metazoa</taxon>
        <taxon>Ecdysozoa</taxon>
        <taxon>Nematoda</taxon>
        <taxon>Chromadorea</taxon>
        <taxon>Rhabditida</taxon>
        <taxon>Tylenchina</taxon>
        <taxon>Panagrolaimomorpha</taxon>
        <taxon>Strongyloidoidea</taxon>
        <taxon>Steinernematidae</taxon>
        <taxon>Steinernema</taxon>
    </lineage>
</organism>
<dbReference type="WBParaSite" id="L893_g31450.t1">
    <property type="protein sequence ID" value="L893_g31450.t1"/>
    <property type="gene ID" value="L893_g31450"/>
</dbReference>
<reference evidence="2" key="1">
    <citation type="submission" date="2016-11" db="UniProtKB">
        <authorList>
            <consortium name="WormBaseParasite"/>
        </authorList>
    </citation>
    <scope>IDENTIFICATION</scope>
</reference>
<accession>A0A1I7ZZW8</accession>
<protein>
    <submittedName>
        <fullName evidence="2">F-box domain-containing protein</fullName>
    </submittedName>
</protein>
<name>A0A1I7ZZW8_9BILA</name>
<sequence>MPHVSQVTYICKETAYTSNAKMESVPIAFVDALCAVLKKEDLGKLQQIGRPWYRTAKSHYSRRRELTAHLEVDYDGTHVGIGVQHDFHDPFQDLGTQLSKYDVIRHISMGSMGFTPFSRLPIERFRTKVLPLLNSMANAFDLYTPSRSPKNITDALFSGLHGRALKISTGYLGRRCTEFIERQISLGHLEQLKLHGQQWPESIKASLRSFLRSPNFRKLDLFGSDSDLDLEGSNLTVDLDMLSCLVNRFLKGDLRTGTLLCGARSEEMKDIHRAILFGGFLPHLDGLPEPSEIVRNHLVCTMVWTGPGPQTLFAEFSFEEVVQVYLK</sequence>
<evidence type="ECO:0000313" key="1">
    <source>
        <dbReference type="Proteomes" id="UP000095287"/>
    </source>
</evidence>